<organism evidence="1 2">
    <name type="scientific">Priestia megaterium (strain WSH-002)</name>
    <name type="common">Bacillus megaterium</name>
    <dbReference type="NCBI Taxonomy" id="1006007"/>
    <lineage>
        <taxon>Bacteria</taxon>
        <taxon>Bacillati</taxon>
        <taxon>Bacillota</taxon>
        <taxon>Bacilli</taxon>
        <taxon>Bacillales</taxon>
        <taxon>Bacillaceae</taxon>
        <taxon>Priestia</taxon>
    </lineage>
</organism>
<dbReference type="AlphaFoldDB" id="A0A8D3WX04"/>
<gene>
    <name evidence="1" type="ORF">BMWSH_1516</name>
</gene>
<dbReference type="Pfam" id="PF25753">
    <property type="entry name" value="SF0329"/>
    <property type="match status" value="1"/>
</dbReference>
<name>A0A8D3WX04_PRIMW</name>
<sequence>MLYHPKWSKAKKRLLSFVCESLHSRVDFQVINYRKAHDQLGRAVITVDKVEMLNMCTITAEKEEYYRERDIRIQLDDFTYDNVFNNRAIQEQAQEQLKTEGIYAQYDFFSALEEYFNSPIELSLKSNDMLIKILCMLNRRVGKRTLRKMKESILEENTFVQDFYKLRCEAENIHSSQ</sequence>
<dbReference type="Proteomes" id="UP000001283">
    <property type="component" value="Chromosome"/>
</dbReference>
<dbReference type="EMBL" id="CP003017">
    <property type="protein sequence ID" value="AEN88399.1"/>
    <property type="molecule type" value="Genomic_DNA"/>
</dbReference>
<dbReference type="KEGG" id="bmh:BMWSH_1516"/>
<dbReference type="RefSeq" id="WP_014458849.1">
    <property type="nucleotide sequence ID" value="NC_017138.1"/>
</dbReference>
<dbReference type="InterPro" id="IPR057955">
    <property type="entry name" value="SF0329-like"/>
</dbReference>
<accession>A0A8D3WX04</accession>
<proteinExistence type="predicted"/>
<reference evidence="1 2" key="1">
    <citation type="journal article" date="2011" name="J. Bacteriol.">
        <title>Complete genome sequence of the industrial strain Bacillus megaterium WSH-002.</title>
        <authorList>
            <person name="Liu L."/>
            <person name="Li Y."/>
            <person name="Zhang J."/>
            <person name="Zou W."/>
            <person name="Zhou Z."/>
            <person name="Liu J."/>
            <person name="Li X."/>
            <person name="Wang L."/>
            <person name="Chen J."/>
        </authorList>
    </citation>
    <scope>NUCLEOTIDE SEQUENCE [LARGE SCALE GENOMIC DNA]</scope>
    <source>
        <strain evidence="1 2">WSH-002</strain>
    </source>
</reference>
<protein>
    <submittedName>
        <fullName evidence="1">Uncharacterized protein</fullName>
    </submittedName>
</protein>
<evidence type="ECO:0000313" key="1">
    <source>
        <dbReference type="EMBL" id="AEN88399.1"/>
    </source>
</evidence>
<evidence type="ECO:0000313" key="2">
    <source>
        <dbReference type="Proteomes" id="UP000001283"/>
    </source>
</evidence>